<dbReference type="PANTHER" id="PTHR45138:SF9">
    <property type="entry name" value="DIGUANYLATE CYCLASE DGCM-RELATED"/>
    <property type="match status" value="1"/>
</dbReference>
<gene>
    <name evidence="3" type="ordered locus">EAT1b_1022</name>
</gene>
<dbReference type="InterPro" id="IPR050469">
    <property type="entry name" value="Diguanylate_Cyclase"/>
</dbReference>
<dbReference type="KEGG" id="eat:EAT1b_1022"/>
<reference evidence="3 4" key="1">
    <citation type="journal article" date="2011" name="J. Bacteriol.">
        <title>Complete genome sequence of the Thermophilic Bacterium Exiguobacterium sp. AT1b.</title>
        <authorList>
            <person name="Vishnivetskaya T.A."/>
            <person name="Lucas S."/>
            <person name="Copeland A."/>
            <person name="Lapidus A."/>
            <person name="Glavina Del Rio T."/>
            <person name="Dalin E."/>
            <person name="Tice H."/>
            <person name="Bruce D.C."/>
            <person name="Goodwin L.A."/>
            <person name="Pitluck S."/>
            <person name="Saunders E."/>
            <person name="Brettin T."/>
            <person name="Detter C."/>
            <person name="Han C."/>
            <person name="Larimer F."/>
            <person name="Land M.L."/>
            <person name="Hauser L.J."/>
            <person name="Kyrpides N.C."/>
            <person name="Ovchinnikova G."/>
            <person name="Kathariou S."/>
            <person name="Ramaley R.F."/>
            <person name="Rodrigues D.F."/>
            <person name="Hendrix C."/>
            <person name="Richardson P."/>
            <person name="Tiedje J.M."/>
        </authorList>
    </citation>
    <scope>NUCLEOTIDE SEQUENCE [LARGE SCALE GENOMIC DNA]</scope>
    <source>
        <strain evidence="4">ATCC BAA-1283 / AT1b</strain>
    </source>
</reference>
<dbReference type="FunFam" id="3.30.70.270:FF:000001">
    <property type="entry name" value="Diguanylate cyclase domain protein"/>
    <property type="match status" value="1"/>
</dbReference>
<feature type="transmembrane region" description="Helical" evidence="1">
    <location>
        <begin position="45"/>
        <end position="64"/>
    </location>
</feature>
<dbReference type="CDD" id="cd01949">
    <property type="entry name" value="GGDEF"/>
    <property type="match status" value="1"/>
</dbReference>
<evidence type="ECO:0000313" key="3">
    <source>
        <dbReference type="EMBL" id="ACQ69950.1"/>
    </source>
</evidence>
<dbReference type="NCBIfam" id="TIGR00254">
    <property type="entry name" value="GGDEF"/>
    <property type="match status" value="1"/>
</dbReference>
<sequence>MLSLTTLINNLIANASLLLVGLYLISRFTKLGFTNKLPIRRRITISILLAGLSMLITLHGVLWNAQADFQYGFIPLIISALYFGISGLRITYVTSIILLPFIVPGETLLIITLLDYSVAAGIAFLFLRRRERIKPTQDIRTVNMISLTCIALFSAFNMANYEEPSAYVITLIWFLFIGYATGLFLHIVYGGIRKIERSRRLITKYKEAAYTDTLTGLGNRRQFDEEMKRVDEEVFTSPHEIALLLIDIDHFKSVNDTYGHDAGDAILVELGQRLSGIARADDMVCRNGGEEFSVLLADCNLPQAISIANRYLTEVSKQPFQLPDEAMLDVTISIGVSSTSERKVITSAQLIKKADIGLYVAKRNGRNRIGKWNQRKAN</sequence>
<dbReference type="Pfam" id="PF00990">
    <property type="entry name" value="GGDEF"/>
    <property type="match status" value="1"/>
</dbReference>
<keyword evidence="1" id="KW-0812">Transmembrane</keyword>
<dbReference type="AlphaFoldDB" id="C4L6B9"/>
<feature type="transmembrane region" description="Helical" evidence="1">
    <location>
        <begin position="108"/>
        <end position="127"/>
    </location>
</feature>
<dbReference type="InterPro" id="IPR000160">
    <property type="entry name" value="GGDEF_dom"/>
</dbReference>
<dbReference type="eggNOG" id="COG3706">
    <property type="taxonomic scope" value="Bacteria"/>
</dbReference>
<dbReference type="HOGENOM" id="CLU_000445_11_1_9"/>
<dbReference type="STRING" id="360911.EAT1b_1022"/>
<dbReference type="PROSITE" id="PS50887">
    <property type="entry name" value="GGDEF"/>
    <property type="match status" value="1"/>
</dbReference>
<dbReference type="Gene3D" id="3.30.70.270">
    <property type="match status" value="1"/>
</dbReference>
<feature type="transmembrane region" description="Helical" evidence="1">
    <location>
        <begin position="76"/>
        <end position="102"/>
    </location>
</feature>
<feature type="transmembrane region" description="Helical" evidence="1">
    <location>
        <begin position="7"/>
        <end position="25"/>
    </location>
</feature>
<dbReference type="EMBL" id="CP001615">
    <property type="protein sequence ID" value="ACQ69950.1"/>
    <property type="molecule type" value="Genomic_DNA"/>
</dbReference>
<evidence type="ECO:0000256" key="1">
    <source>
        <dbReference type="SAM" id="Phobius"/>
    </source>
</evidence>
<dbReference type="Proteomes" id="UP000000716">
    <property type="component" value="Chromosome"/>
</dbReference>
<keyword evidence="1" id="KW-0472">Membrane</keyword>
<name>C4L6B9_EXISA</name>
<keyword evidence="1" id="KW-1133">Transmembrane helix</keyword>
<feature type="transmembrane region" description="Helical" evidence="1">
    <location>
        <begin position="139"/>
        <end position="159"/>
    </location>
</feature>
<accession>C4L6B9</accession>
<keyword evidence="4" id="KW-1185">Reference proteome</keyword>
<evidence type="ECO:0000259" key="2">
    <source>
        <dbReference type="PROSITE" id="PS50887"/>
    </source>
</evidence>
<proteinExistence type="predicted"/>
<dbReference type="SMART" id="SM00267">
    <property type="entry name" value="GGDEF"/>
    <property type="match status" value="1"/>
</dbReference>
<dbReference type="SUPFAM" id="SSF55073">
    <property type="entry name" value="Nucleotide cyclase"/>
    <property type="match status" value="1"/>
</dbReference>
<protein>
    <submittedName>
        <fullName evidence="3">Diguanylate cyclase</fullName>
    </submittedName>
</protein>
<dbReference type="InterPro" id="IPR029787">
    <property type="entry name" value="Nucleotide_cyclase"/>
</dbReference>
<feature type="domain" description="GGDEF" evidence="2">
    <location>
        <begin position="239"/>
        <end position="374"/>
    </location>
</feature>
<dbReference type="GO" id="GO:1902201">
    <property type="term" value="P:negative regulation of bacterial-type flagellum-dependent cell motility"/>
    <property type="evidence" value="ECO:0007669"/>
    <property type="project" value="TreeGrafter"/>
</dbReference>
<dbReference type="GO" id="GO:0052621">
    <property type="term" value="F:diguanylate cyclase activity"/>
    <property type="evidence" value="ECO:0007669"/>
    <property type="project" value="TreeGrafter"/>
</dbReference>
<dbReference type="GO" id="GO:0043709">
    <property type="term" value="P:cell adhesion involved in single-species biofilm formation"/>
    <property type="evidence" value="ECO:0007669"/>
    <property type="project" value="TreeGrafter"/>
</dbReference>
<dbReference type="GO" id="GO:0005886">
    <property type="term" value="C:plasma membrane"/>
    <property type="evidence" value="ECO:0007669"/>
    <property type="project" value="TreeGrafter"/>
</dbReference>
<feature type="transmembrane region" description="Helical" evidence="1">
    <location>
        <begin position="165"/>
        <end position="192"/>
    </location>
</feature>
<organism evidence="3 4">
    <name type="scientific">Exiguobacterium sp. (strain ATCC BAA-1283 / AT1b)</name>
    <dbReference type="NCBI Taxonomy" id="360911"/>
    <lineage>
        <taxon>Bacteria</taxon>
        <taxon>Bacillati</taxon>
        <taxon>Bacillota</taxon>
        <taxon>Bacilli</taxon>
        <taxon>Bacillales</taxon>
        <taxon>Bacillales Family XII. Incertae Sedis</taxon>
        <taxon>Exiguobacterium</taxon>
    </lineage>
</organism>
<evidence type="ECO:0000313" key="4">
    <source>
        <dbReference type="Proteomes" id="UP000000716"/>
    </source>
</evidence>
<dbReference type="InterPro" id="IPR043128">
    <property type="entry name" value="Rev_trsase/Diguanyl_cyclase"/>
</dbReference>
<dbReference type="PANTHER" id="PTHR45138">
    <property type="entry name" value="REGULATORY COMPONENTS OF SENSORY TRANSDUCTION SYSTEM"/>
    <property type="match status" value="1"/>
</dbReference>